<protein>
    <submittedName>
        <fullName evidence="2">Uncharacterized protein</fullName>
    </submittedName>
</protein>
<evidence type="ECO:0000313" key="2">
    <source>
        <dbReference type="EMBL" id="EEE65488.1"/>
    </source>
</evidence>
<accession>B9FSM7</accession>
<reference evidence="2" key="2">
    <citation type="submission" date="2008-12" db="EMBL/GenBank/DDBJ databases">
        <title>Improved gene annotation of the rice (Oryza sativa) genomes.</title>
        <authorList>
            <person name="Wang J."/>
            <person name="Li R."/>
            <person name="Fan W."/>
            <person name="Huang Q."/>
            <person name="Zhang J."/>
            <person name="Zhou Y."/>
            <person name="Hu Y."/>
            <person name="Zi S."/>
            <person name="Li J."/>
            <person name="Ni P."/>
            <person name="Zheng H."/>
            <person name="Zhang Y."/>
            <person name="Zhao M."/>
            <person name="Hao Q."/>
            <person name="McDermott J."/>
            <person name="Samudrala R."/>
            <person name="Kristiansen K."/>
            <person name="Wong G.K.-S."/>
        </authorList>
    </citation>
    <scope>NUCLEOTIDE SEQUENCE</scope>
</reference>
<dbReference type="Proteomes" id="UP000007752">
    <property type="component" value="Chromosome 6"/>
</dbReference>
<proteinExistence type="predicted"/>
<feature type="region of interest" description="Disordered" evidence="1">
    <location>
        <begin position="1"/>
        <end position="24"/>
    </location>
</feature>
<organism evidence="2">
    <name type="scientific">Oryza sativa subsp. japonica</name>
    <name type="common">Rice</name>
    <dbReference type="NCBI Taxonomy" id="39947"/>
    <lineage>
        <taxon>Eukaryota</taxon>
        <taxon>Viridiplantae</taxon>
        <taxon>Streptophyta</taxon>
        <taxon>Embryophyta</taxon>
        <taxon>Tracheophyta</taxon>
        <taxon>Spermatophyta</taxon>
        <taxon>Magnoliopsida</taxon>
        <taxon>Liliopsida</taxon>
        <taxon>Poales</taxon>
        <taxon>Poaceae</taxon>
        <taxon>BOP clade</taxon>
        <taxon>Oryzoideae</taxon>
        <taxon>Oryzeae</taxon>
        <taxon>Oryzinae</taxon>
        <taxon>Oryza</taxon>
        <taxon>Oryza sativa</taxon>
    </lineage>
</organism>
<evidence type="ECO:0000256" key="1">
    <source>
        <dbReference type="SAM" id="MobiDB-lite"/>
    </source>
</evidence>
<dbReference type="AlphaFoldDB" id="B9FSM7"/>
<dbReference type="EMBL" id="CM000143">
    <property type="protein sequence ID" value="EEE65488.1"/>
    <property type="molecule type" value="Genomic_DNA"/>
</dbReference>
<sequence length="69" mass="8062">MGLHEYNQRRHAENLEEKRRKEERHLPIENWNITEGGLKSEINYKAIYNATCGAQFTITEYVLPADLGT</sequence>
<reference evidence="2" key="1">
    <citation type="journal article" date="2005" name="PLoS Biol.">
        <title>The genomes of Oryza sativa: a history of duplications.</title>
        <authorList>
            <person name="Yu J."/>
            <person name="Wang J."/>
            <person name="Lin W."/>
            <person name="Li S."/>
            <person name="Li H."/>
            <person name="Zhou J."/>
            <person name="Ni P."/>
            <person name="Dong W."/>
            <person name="Hu S."/>
            <person name="Zeng C."/>
            <person name="Zhang J."/>
            <person name="Zhang Y."/>
            <person name="Li R."/>
            <person name="Xu Z."/>
            <person name="Li S."/>
            <person name="Li X."/>
            <person name="Zheng H."/>
            <person name="Cong L."/>
            <person name="Lin L."/>
            <person name="Yin J."/>
            <person name="Geng J."/>
            <person name="Li G."/>
            <person name="Shi J."/>
            <person name="Liu J."/>
            <person name="Lv H."/>
            <person name="Li J."/>
            <person name="Wang J."/>
            <person name="Deng Y."/>
            <person name="Ran L."/>
            <person name="Shi X."/>
            <person name="Wang X."/>
            <person name="Wu Q."/>
            <person name="Li C."/>
            <person name="Ren X."/>
            <person name="Wang J."/>
            <person name="Wang X."/>
            <person name="Li D."/>
            <person name="Liu D."/>
            <person name="Zhang X."/>
            <person name="Ji Z."/>
            <person name="Zhao W."/>
            <person name="Sun Y."/>
            <person name="Zhang Z."/>
            <person name="Bao J."/>
            <person name="Han Y."/>
            <person name="Dong L."/>
            <person name="Ji J."/>
            <person name="Chen P."/>
            <person name="Wu S."/>
            <person name="Liu J."/>
            <person name="Xiao Y."/>
            <person name="Bu D."/>
            <person name="Tan J."/>
            <person name="Yang L."/>
            <person name="Ye C."/>
            <person name="Zhang J."/>
            <person name="Xu J."/>
            <person name="Zhou Y."/>
            <person name="Yu Y."/>
            <person name="Zhang B."/>
            <person name="Zhuang S."/>
            <person name="Wei H."/>
            <person name="Liu B."/>
            <person name="Lei M."/>
            <person name="Yu H."/>
            <person name="Li Y."/>
            <person name="Xu H."/>
            <person name="Wei S."/>
            <person name="He X."/>
            <person name="Fang L."/>
            <person name="Zhang Z."/>
            <person name="Zhang Y."/>
            <person name="Huang X."/>
            <person name="Su Z."/>
            <person name="Tong W."/>
            <person name="Li J."/>
            <person name="Tong Z."/>
            <person name="Li S."/>
            <person name="Ye J."/>
            <person name="Wang L."/>
            <person name="Fang L."/>
            <person name="Lei T."/>
            <person name="Chen C."/>
            <person name="Chen H."/>
            <person name="Xu Z."/>
            <person name="Li H."/>
            <person name="Huang H."/>
            <person name="Zhang F."/>
            <person name="Xu H."/>
            <person name="Li N."/>
            <person name="Zhao C."/>
            <person name="Li S."/>
            <person name="Dong L."/>
            <person name="Huang Y."/>
            <person name="Li L."/>
            <person name="Xi Y."/>
            <person name="Qi Q."/>
            <person name="Li W."/>
            <person name="Zhang B."/>
            <person name="Hu W."/>
            <person name="Zhang Y."/>
            <person name="Tian X."/>
            <person name="Jiao Y."/>
            <person name="Liang X."/>
            <person name="Jin J."/>
            <person name="Gao L."/>
            <person name="Zheng W."/>
            <person name="Hao B."/>
            <person name="Liu S."/>
            <person name="Wang W."/>
            <person name="Yuan L."/>
            <person name="Cao M."/>
            <person name="McDermott J."/>
            <person name="Samudrala R."/>
            <person name="Wang J."/>
            <person name="Wong G.K."/>
            <person name="Yang H."/>
        </authorList>
    </citation>
    <scope>NUCLEOTIDE SEQUENCE [LARGE SCALE GENOMIC DNA]</scope>
</reference>
<gene>
    <name evidence="2" type="ORF">OsJ_20908</name>
</gene>
<name>B9FSM7_ORYSJ</name>